<keyword evidence="1" id="KW-0614">Plasmid</keyword>
<dbReference type="EMBL" id="CP031226">
    <property type="protein sequence ID" value="AXH60266.1"/>
    <property type="molecule type" value="Genomic_DNA"/>
</dbReference>
<organism evidence="1 2">
    <name type="scientific">Pseudomonas amygdali pv. lachrymans str. M301315</name>
    <dbReference type="NCBI Taxonomy" id="629260"/>
    <lineage>
        <taxon>Bacteria</taxon>
        <taxon>Pseudomonadati</taxon>
        <taxon>Pseudomonadota</taxon>
        <taxon>Gammaproteobacteria</taxon>
        <taxon>Pseudomonadales</taxon>
        <taxon>Pseudomonadaceae</taxon>
        <taxon>Pseudomonas</taxon>
        <taxon>Pseudomonas amygdali</taxon>
    </lineage>
</organism>
<reference evidence="1 2" key="1">
    <citation type="journal article" date="2011" name="PLoS Pathog.">
        <title>Dynamic evolution of pathogenicity revealed by sequencing and comparative genomics of 19 Pseudomonas syringae isolates.</title>
        <authorList>
            <person name="Baltrus D.A."/>
            <person name="Nishimura M.T."/>
            <person name="Romanchuk A."/>
            <person name="Chang J.H."/>
            <person name="Mukhtar M.S."/>
            <person name="Cherkis K."/>
            <person name="Roach J."/>
            <person name="Grant S.R."/>
            <person name="Jones C.D."/>
            <person name="Dangl J.L."/>
        </authorList>
    </citation>
    <scope>NUCLEOTIDE SEQUENCE [LARGE SCALE GENOMIC DNA]</scope>
    <source>
        <strain evidence="1 2">M301315</strain>
    </source>
</reference>
<proteinExistence type="predicted"/>
<dbReference type="AlphaFoldDB" id="A0AAD0PWX6"/>
<geneLocation type="plasmid" evidence="2">
    <name>pmppla107</name>
</geneLocation>
<dbReference type="Proteomes" id="UP000006426">
    <property type="component" value="Plasmid pmppla107"/>
</dbReference>
<dbReference type="RefSeq" id="WP_005742607.1">
    <property type="nucleotide sequence ID" value="NZ_CP031226.1"/>
</dbReference>
<name>A0AAD0PWX6_PSEAV</name>
<evidence type="ECO:0000313" key="1">
    <source>
        <dbReference type="EMBL" id="AXH60266.1"/>
    </source>
</evidence>
<accession>A0AAD0PWX6</accession>
<gene>
    <name evidence="1" type="ORF">PLA107_034330</name>
</gene>
<sequence>MKDRLERGEMGLAFHGSSRKIARFTSTKVGRGADSNSSLGLYLSHVPLNALDYAENSNASGEGDTIVVYVVAYPANGLAHEMSPDEFFGVADDDSLQPPCHFSNLRSDLLAKGFDRAECDTGEDAITVVLDPDRCEIVAVLDQEAIEKLECSGVDCLDSMALLEAITPHLPSPGKNRKSMAGTHEYP</sequence>
<protein>
    <submittedName>
        <fullName evidence="1">Uncharacterized protein</fullName>
    </submittedName>
</protein>
<dbReference type="GeneID" id="39474209"/>
<evidence type="ECO:0000313" key="2">
    <source>
        <dbReference type="Proteomes" id="UP000006426"/>
    </source>
</evidence>